<protein>
    <submittedName>
        <fullName evidence="3">Uncharacterized protein</fullName>
    </submittedName>
</protein>
<gene>
    <name evidence="3" type="ORF">K489DRAFT_407384</name>
</gene>
<sequence>MLKSMVWFGALAHLAHATAHPTSAALPKKTTATSCQESHTVSDFSRPVKGCPTLTVWHLASALSGNDDASSICKSAYPQSPYETTTDYNSDASFIASLTTTSITCTPNRKRVIARTTSTKKNSSVIPKASAISRTTSSRPTIISKPTTSANPLVQSLKKLPQTCFSSVCSSLAGTRTFARYTATSYHVAATVYVAKPETCGPNDFCDTTHDKPVCRPRPEVDACAPIQITNFANPQLALCTSTNGCTGGCWYLQLPGPAANYSNGNCALSNPFAFTANDVETPCNVNSDCGRGEVCGQQKFGRVCRIAASETCNSPLTPDTFLQL</sequence>
<dbReference type="RefSeq" id="XP_033463708.1">
    <property type="nucleotide sequence ID" value="XM_033607360.1"/>
</dbReference>
<keyword evidence="2" id="KW-1185">Reference proteome</keyword>
<name>A0A6J3MID9_9PEZI</name>
<keyword evidence="1" id="KW-0732">Signal</keyword>
<evidence type="ECO:0000313" key="3">
    <source>
        <dbReference type="RefSeq" id="XP_033463708.1"/>
    </source>
</evidence>
<reference evidence="3" key="2">
    <citation type="submission" date="2020-04" db="EMBL/GenBank/DDBJ databases">
        <authorList>
            <consortium name="NCBI Genome Project"/>
        </authorList>
    </citation>
    <scope>NUCLEOTIDE SEQUENCE</scope>
    <source>
        <strain evidence="3">CBS 342.82</strain>
    </source>
</reference>
<accession>A0A6J3MID9</accession>
<dbReference type="Proteomes" id="UP000504637">
    <property type="component" value="Unplaced"/>
</dbReference>
<reference evidence="3" key="3">
    <citation type="submission" date="2025-08" db="UniProtKB">
        <authorList>
            <consortium name="RefSeq"/>
        </authorList>
    </citation>
    <scope>IDENTIFICATION</scope>
    <source>
        <strain evidence="3">CBS 342.82</strain>
    </source>
</reference>
<organism evidence="3">
    <name type="scientific">Dissoconium aciculare CBS 342.82</name>
    <dbReference type="NCBI Taxonomy" id="1314786"/>
    <lineage>
        <taxon>Eukaryota</taxon>
        <taxon>Fungi</taxon>
        <taxon>Dikarya</taxon>
        <taxon>Ascomycota</taxon>
        <taxon>Pezizomycotina</taxon>
        <taxon>Dothideomycetes</taxon>
        <taxon>Dothideomycetidae</taxon>
        <taxon>Mycosphaerellales</taxon>
        <taxon>Dissoconiaceae</taxon>
        <taxon>Dissoconium</taxon>
    </lineage>
</organism>
<feature type="signal peptide" evidence="1">
    <location>
        <begin position="1"/>
        <end position="17"/>
    </location>
</feature>
<evidence type="ECO:0000313" key="2">
    <source>
        <dbReference type="Proteomes" id="UP000504637"/>
    </source>
</evidence>
<dbReference type="AlphaFoldDB" id="A0A6J3MID9"/>
<proteinExistence type="predicted"/>
<dbReference type="GeneID" id="54365160"/>
<evidence type="ECO:0000256" key="1">
    <source>
        <dbReference type="SAM" id="SignalP"/>
    </source>
</evidence>
<reference evidence="3" key="1">
    <citation type="submission" date="2020-01" db="EMBL/GenBank/DDBJ databases">
        <authorList>
            <consortium name="DOE Joint Genome Institute"/>
            <person name="Haridas S."/>
            <person name="Albert R."/>
            <person name="Binder M."/>
            <person name="Bloem J."/>
            <person name="Labutti K."/>
            <person name="Salamov A."/>
            <person name="Andreopoulos B."/>
            <person name="Baker S.E."/>
            <person name="Barry K."/>
            <person name="Bills G."/>
            <person name="Bluhm B.H."/>
            <person name="Cannon C."/>
            <person name="Castanera R."/>
            <person name="Culley D.E."/>
            <person name="Daum C."/>
            <person name="Ezra D."/>
            <person name="Gonzalez J.B."/>
            <person name="Henrissat B."/>
            <person name="Kuo A."/>
            <person name="Liang C."/>
            <person name="Lipzen A."/>
            <person name="Lutzoni F."/>
            <person name="Magnuson J."/>
            <person name="Mondo S."/>
            <person name="Nolan M."/>
            <person name="Ohm R."/>
            <person name="Pangilinan J."/>
            <person name="Park H.-J."/>
            <person name="Ramirez L."/>
            <person name="Alfaro M."/>
            <person name="Sun H."/>
            <person name="Tritt A."/>
            <person name="Yoshinaga Y."/>
            <person name="Zwiers L.-H."/>
            <person name="Turgeon B.G."/>
            <person name="Goodwin S.B."/>
            <person name="Spatafora J.W."/>
            <person name="Crous P.W."/>
            <person name="Grigoriev I.V."/>
        </authorList>
    </citation>
    <scope>NUCLEOTIDE SEQUENCE</scope>
    <source>
        <strain evidence="3">CBS 342.82</strain>
    </source>
</reference>
<feature type="chain" id="PRO_5026801605" evidence="1">
    <location>
        <begin position="18"/>
        <end position="325"/>
    </location>
</feature>